<accession>A0A5C7IH02</accession>
<sequence>MSSIPSSSTQEVEMIALKAELESTQEELKIAKEKLPDTEERRYIFNVANKCIANEQFSCSVATDLCYASDGNDDTVVPKMAECRISKYLSDYMLYLLVFCPSMLQEGIAEIRYRDTLAKCKRFFQEEKIRYWKFVLKRKQSIEKTEACKKLLGVKFGDEQEHIKGDQSQSVLFYGCRLAKQLQDLETQAGWTRKQKWEMISEVWVEMLTYAANKCIWKEHGQQLRRGGELLTHVRLLMAHLGLSEQYRIQKQFISEKLDRNFQCCSWLRAPYNILCRLLRYFTGNLSLSCADEEFLRFVDRLLVLRSSSTQHFRDSLPLSPDPCEEFVTLIEQETPEGSPERSKRFMVVVQDDIDPKDCYLVQAYFCFKRFKYHFANLLLDYKEQEYIYSTIKDKTAVDAFKMVAVELGFMYDVFYTKDTIVYSQFLSWESFSVASASFALFLLVILHIATDLLYYGDLDVIIEGDVSKLNPKCKVSKYLSDYMLYLLVFCPYMLPQGFGLIRYKEAFAEAISIFKKKRPDDILNESKACKDLLEKQFQDMTDIHRRRKWEVISDVWVEMLAFAAHNCGWKEYVQQLRKDGELLTHVYLLWHILAFVENIPVVN</sequence>
<feature type="coiled-coil region" evidence="1">
    <location>
        <begin position="7"/>
        <end position="41"/>
    </location>
</feature>
<dbReference type="OrthoDB" id="1689146at2759"/>
<dbReference type="InterPro" id="IPR025315">
    <property type="entry name" value="DUF4220"/>
</dbReference>
<dbReference type="Pfam" id="PF13968">
    <property type="entry name" value="DUF4220"/>
    <property type="match status" value="1"/>
</dbReference>
<keyword evidence="4" id="KW-1185">Reference proteome</keyword>
<evidence type="ECO:0000256" key="1">
    <source>
        <dbReference type="SAM" id="Coils"/>
    </source>
</evidence>
<dbReference type="AlphaFoldDB" id="A0A5C7IH02"/>
<evidence type="ECO:0000313" key="3">
    <source>
        <dbReference type="EMBL" id="TXG68348.1"/>
    </source>
</evidence>
<evidence type="ECO:0000259" key="2">
    <source>
        <dbReference type="Pfam" id="PF13968"/>
    </source>
</evidence>
<comment type="caution">
    <text evidence="3">The sequence shown here is derived from an EMBL/GenBank/DDBJ whole genome shotgun (WGS) entry which is preliminary data.</text>
</comment>
<dbReference type="Proteomes" id="UP000323000">
    <property type="component" value="Chromosome 2"/>
</dbReference>
<reference evidence="4" key="1">
    <citation type="journal article" date="2019" name="Gigascience">
        <title>De novo genome assembly of the endangered Acer yangbiense, a plant species with extremely small populations endemic to Yunnan Province, China.</title>
        <authorList>
            <person name="Yang J."/>
            <person name="Wariss H.M."/>
            <person name="Tao L."/>
            <person name="Zhang R."/>
            <person name="Yun Q."/>
            <person name="Hollingsworth P."/>
            <person name="Dao Z."/>
            <person name="Luo G."/>
            <person name="Guo H."/>
            <person name="Ma Y."/>
            <person name="Sun W."/>
        </authorList>
    </citation>
    <scope>NUCLEOTIDE SEQUENCE [LARGE SCALE GENOMIC DNA]</scope>
    <source>
        <strain evidence="4">cv. Malutang</strain>
    </source>
</reference>
<keyword evidence="1" id="KW-0175">Coiled coil</keyword>
<evidence type="ECO:0000313" key="4">
    <source>
        <dbReference type="Proteomes" id="UP000323000"/>
    </source>
</evidence>
<dbReference type="Pfam" id="PF04578">
    <property type="entry name" value="DUF594"/>
    <property type="match status" value="2"/>
</dbReference>
<name>A0A5C7IH02_9ROSI</name>
<feature type="domain" description="DUF4220" evidence="2">
    <location>
        <begin position="295"/>
        <end position="448"/>
    </location>
</feature>
<dbReference type="PANTHER" id="PTHR31325">
    <property type="entry name" value="OS01G0798800 PROTEIN-RELATED"/>
    <property type="match status" value="1"/>
</dbReference>
<dbReference type="InterPro" id="IPR007658">
    <property type="entry name" value="DUF594"/>
</dbReference>
<organism evidence="3 4">
    <name type="scientific">Acer yangbiense</name>
    <dbReference type="NCBI Taxonomy" id="1000413"/>
    <lineage>
        <taxon>Eukaryota</taxon>
        <taxon>Viridiplantae</taxon>
        <taxon>Streptophyta</taxon>
        <taxon>Embryophyta</taxon>
        <taxon>Tracheophyta</taxon>
        <taxon>Spermatophyta</taxon>
        <taxon>Magnoliopsida</taxon>
        <taxon>eudicotyledons</taxon>
        <taxon>Gunneridae</taxon>
        <taxon>Pentapetalae</taxon>
        <taxon>rosids</taxon>
        <taxon>malvids</taxon>
        <taxon>Sapindales</taxon>
        <taxon>Sapindaceae</taxon>
        <taxon>Hippocastanoideae</taxon>
        <taxon>Acereae</taxon>
        <taxon>Acer</taxon>
    </lineage>
</organism>
<gene>
    <name evidence="3" type="ORF">EZV62_003283</name>
</gene>
<dbReference type="EMBL" id="VAHF01000002">
    <property type="protein sequence ID" value="TXG68348.1"/>
    <property type="molecule type" value="Genomic_DNA"/>
</dbReference>
<proteinExistence type="predicted"/>
<protein>
    <recommendedName>
        <fullName evidence="2">DUF4220 domain-containing protein</fullName>
    </recommendedName>
</protein>